<protein>
    <recommendedName>
        <fullName evidence="5">DUF2393 domain-containing protein</fullName>
    </recommendedName>
</protein>
<accession>A0A3D8IRH3</accession>
<dbReference type="Proteomes" id="UP000256379">
    <property type="component" value="Unassembled WGS sequence"/>
</dbReference>
<evidence type="ECO:0000256" key="2">
    <source>
        <dbReference type="SAM" id="Phobius"/>
    </source>
</evidence>
<feature type="compositionally biased region" description="Low complexity" evidence="1">
    <location>
        <begin position="253"/>
        <end position="264"/>
    </location>
</feature>
<evidence type="ECO:0000256" key="1">
    <source>
        <dbReference type="SAM" id="MobiDB-lite"/>
    </source>
</evidence>
<gene>
    <name evidence="3" type="ORF">CQA53_00450</name>
</gene>
<name>A0A3D8IRH3_9HELI</name>
<evidence type="ECO:0008006" key="5">
    <source>
        <dbReference type="Google" id="ProtNLM"/>
    </source>
</evidence>
<sequence>MKEKITEFFSYFHWYDMILFSALALLAMCLIFLSFLTFRKRIISILCFLLGFTLIIAIPFVVRYFLEERLYKVEIKKAYDSVYNYSEVYQYIANITNVGKRNIAGCIMSHQILYDTSKTSGFTKIKYIALNYAKPKYVYNKEIPMDLKVGQSVDISEVMENYPYRGEPYTTKIECYGVKKYGDEVKRLQGVYLPKTEQQDDASVMSKEEPQSDEETIDDSLDSKVKTNIQENKQDLEQDTKNLDTQTSVQEKQQQNNILPPIQNDSETQTQNHNLDQQFNNTDSLSQNPPHSEQPNNQIPNIIPPQDNGTQIPDWREKRDNFNIPLLKETPR</sequence>
<dbReference type="EMBL" id="NXLQ01000001">
    <property type="protein sequence ID" value="RDU67526.1"/>
    <property type="molecule type" value="Genomic_DNA"/>
</dbReference>
<organism evidence="3 4">
    <name type="scientific">Helicobacter didelphidarum</name>
    <dbReference type="NCBI Taxonomy" id="2040648"/>
    <lineage>
        <taxon>Bacteria</taxon>
        <taxon>Pseudomonadati</taxon>
        <taxon>Campylobacterota</taxon>
        <taxon>Epsilonproteobacteria</taxon>
        <taxon>Campylobacterales</taxon>
        <taxon>Helicobacteraceae</taxon>
        <taxon>Helicobacter</taxon>
    </lineage>
</organism>
<dbReference type="AlphaFoldDB" id="A0A3D8IRH3"/>
<keyword evidence="2" id="KW-1133">Transmembrane helix</keyword>
<dbReference type="InterPro" id="IPR013417">
    <property type="entry name" value="CHP02588"/>
</dbReference>
<feature type="compositionally biased region" description="Polar residues" evidence="1">
    <location>
        <begin position="243"/>
        <end position="252"/>
    </location>
</feature>
<dbReference type="RefSeq" id="WP_115542054.1">
    <property type="nucleotide sequence ID" value="NZ_NXLQ01000001.1"/>
</dbReference>
<dbReference type="OrthoDB" id="5330059at2"/>
<evidence type="ECO:0000313" key="3">
    <source>
        <dbReference type="EMBL" id="RDU67526.1"/>
    </source>
</evidence>
<feature type="compositionally biased region" description="Acidic residues" evidence="1">
    <location>
        <begin position="211"/>
        <end position="220"/>
    </location>
</feature>
<evidence type="ECO:0000313" key="4">
    <source>
        <dbReference type="Proteomes" id="UP000256379"/>
    </source>
</evidence>
<feature type="compositionally biased region" description="Polar residues" evidence="1">
    <location>
        <begin position="265"/>
        <end position="293"/>
    </location>
</feature>
<comment type="caution">
    <text evidence="3">The sequence shown here is derived from an EMBL/GenBank/DDBJ whole genome shotgun (WGS) entry which is preliminary data.</text>
</comment>
<feature type="compositionally biased region" description="Low complexity" evidence="1">
    <location>
        <begin position="294"/>
        <end position="306"/>
    </location>
</feature>
<proteinExistence type="predicted"/>
<dbReference type="Pfam" id="PF09624">
    <property type="entry name" value="DUF2393"/>
    <property type="match status" value="1"/>
</dbReference>
<feature type="region of interest" description="Disordered" evidence="1">
    <location>
        <begin position="193"/>
        <end position="332"/>
    </location>
</feature>
<keyword evidence="2" id="KW-0812">Transmembrane</keyword>
<feature type="compositionally biased region" description="Basic and acidic residues" evidence="1">
    <location>
        <begin position="232"/>
        <end position="242"/>
    </location>
</feature>
<feature type="transmembrane region" description="Helical" evidence="2">
    <location>
        <begin position="42"/>
        <end position="66"/>
    </location>
</feature>
<keyword evidence="4" id="KW-1185">Reference proteome</keyword>
<reference evidence="3 4" key="1">
    <citation type="submission" date="2018-04" db="EMBL/GenBank/DDBJ databases">
        <title>Novel Campyloabacter and Helicobacter Species and Strains.</title>
        <authorList>
            <person name="Mannion A.J."/>
            <person name="Shen Z."/>
            <person name="Fox J.G."/>
        </authorList>
    </citation>
    <scope>NUCLEOTIDE SEQUENCE [LARGE SCALE GENOMIC DNA]</scope>
    <source>
        <strain evidence="3 4">MIT 17-337</strain>
    </source>
</reference>
<feature type="transmembrane region" description="Helical" evidence="2">
    <location>
        <begin position="12"/>
        <end position="36"/>
    </location>
</feature>
<keyword evidence="2" id="KW-0472">Membrane</keyword>